<dbReference type="GO" id="GO:0019825">
    <property type="term" value="F:oxygen binding"/>
    <property type="evidence" value="ECO:0007669"/>
    <property type="project" value="InterPro"/>
</dbReference>
<dbReference type="SUPFAM" id="SSF46458">
    <property type="entry name" value="Globin-like"/>
    <property type="match status" value="1"/>
</dbReference>
<evidence type="ECO:0000256" key="5">
    <source>
        <dbReference type="ARBA" id="ARBA00022723"/>
    </source>
</evidence>
<evidence type="ECO:0000256" key="7">
    <source>
        <dbReference type="ARBA" id="ARBA00023242"/>
    </source>
</evidence>
<organism evidence="10 11">
    <name type="scientific">Dendrobium chrysotoxum</name>
    <name type="common">Orchid</name>
    <dbReference type="NCBI Taxonomy" id="161865"/>
    <lineage>
        <taxon>Eukaryota</taxon>
        <taxon>Viridiplantae</taxon>
        <taxon>Streptophyta</taxon>
        <taxon>Embryophyta</taxon>
        <taxon>Tracheophyta</taxon>
        <taxon>Spermatophyta</taxon>
        <taxon>Magnoliopsida</taxon>
        <taxon>Liliopsida</taxon>
        <taxon>Asparagales</taxon>
        <taxon>Orchidaceae</taxon>
        <taxon>Epidendroideae</taxon>
        <taxon>Malaxideae</taxon>
        <taxon>Dendrobiinae</taxon>
        <taxon>Dendrobium</taxon>
    </lineage>
</organism>
<name>A0AAV7GWW6_DENCH</name>
<keyword evidence="11" id="KW-1185">Reference proteome</keyword>
<reference evidence="10 11" key="1">
    <citation type="journal article" date="2021" name="Hortic Res">
        <title>Chromosome-scale assembly of the Dendrobium chrysotoxum genome enhances the understanding of orchid evolution.</title>
        <authorList>
            <person name="Zhang Y."/>
            <person name="Zhang G.Q."/>
            <person name="Zhang D."/>
            <person name="Liu X.D."/>
            <person name="Xu X.Y."/>
            <person name="Sun W.H."/>
            <person name="Yu X."/>
            <person name="Zhu X."/>
            <person name="Wang Z.W."/>
            <person name="Zhao X."/>
            <person name="Zhong W.Y."/>
            <person name="Chen H."/>
            <person name="Yin W.L."/>
            <person name="Huang T."/>
            <person name="Niu S.C."/>
            <person name="Liu Z.J."/>
        </authorList>
    </citation>
    <scope>NUCLEOTIDE SEQUENCE [LARGE SCALE GENOMIC DNA]</scope>
    <source>
        <strain evidence="10">Lindl</strain>
    </source>
</reference>
<dbReference type="GO" id="GO:0020037">
    <property type="term" value="F:heme binding"/>
    <property type="evidence" value="ECO:0007669"/>
    <property type="project" value="InterPro"/>
</dbReference>
<comment type="subcellular location">
    <subcellularLocation>
        <location evidence="2">Cytoplasm</location>
    </subcellularLocation>
    <subcellularLocation>
        <location evidence="1">Nucleus</location>
    </subcellularLocation>
</comment>
<gene>
    <name evidence="10" type="ORF">IEQ34_008552</name>
</gene>
<evidence type="ECO:0000256" key="8">
    <source>
        <dbReference type="ARBA" id="ARBA00048118"/>
    </source>
</evidence>
<keyword evidence="9" id="KW-0472">Membrane</keyword>
<keyword evidence="6" id="KW-0408">Iron</keyword>
<keyword evidence="4" id="KW-0349">Heme</keyword>
<keyword evidence="9" id="KW-1133">Transmembrane helix</keyword>
<proteinExistence type="predicted"/>
<evidence type="ECO:0000256" key="1">
    <source>
        <dbReference type="ARBA" id="ARBA00004123"/>
    </source>
</evidence>
<keyword evidence="7" id="KW-0539">Nucleus</keyword>
<dbReference type="Gene3D" id="1.10.490.10">
    <property type="entry name" value="Globins"/>
    <property type="match status" value="1"/>
</dbReference>
<dbReference type="PANTHER" id="PTHR22924">
    <property type="entry name" value="LEGHEMOGLOBIN-RELATED"/>
    <property type="match status" value="1"/>
</dbReference>
<dbReference type="GO" id="GO:0005737">
    <property type="term" value="C:cytoplasm"/>
    <property type="evidence" value="ECO:0007669"/>
    <property type="project" value="UniProtKB-SubCell"/>
</dbReference>
<comment type="catalytic activity">
    <reaction evidence="8">
        <text>Fe(III)-heme b-[protein] + nitric oxide + H2O = Fe(II)-heme b-[protein] + nitrite + 2 H(+)</text>
        <dbReference type="Rhea" id="RHEA:77711"/>
        <dbReference type="Rhea" id="RHEA-COMP:18975"/>
        <dbReference type="Rhea" id="RHEA-COMP:18976"/>
        <dbReference type="ChEBI" id="CHEBI:15377"/>
        <dbReference type="ChEBI" id="CHEBI:15378"/>
        <dbReference type="ChEBI" id="CHEBI:16301"/>
        <dbReference type="ChEBI" id="CHEBI:16480"/>
        <dbReference type="ChEBI" id="CHEBI:55376"/>
        <dbReference type="ChEBI" id="CHEBI:60344"/>
    </reaction>
    <physiologicalReaction direction="right-to-left" evidence="8">
        <dbReference type="Rhea" id="RHEA:77713"/>
    </physiologicalReaction>
</comment>
<evidence type="ECO:0000313" key="11">
    <source>
        <dbReference type="Proteomes" id="UP000775213"/>
    </source>
</evidence>
<comment type="caution">
    <text evidence="10">The sequence shown here is derived from an EMBL/GenBank/DDBJ whole genome shotgun (WGS) entry which is preliminary data.</text>
</comment>
<dbReference type="InterPro" id="IPR012292">
    <property type="entry name" value="Globin/Proto"/>
</dbReference>
<sequence>MSQLSILVSGSDSEEEAHVLKLWNAMKKDVATLGLKFFLRIFEIAPSAAKLFSFRDTHKFHLRRTPSSNLLTPPNYLPHSCIVHDHYCFIKIIVAITDIITWKVIVTETTLKKIGNRHVKYGVLDEHFEVTRFTLLETINHAIEIKRNLDFCSPNHFATFIKIIQIEVGQGKAEDQECESDHVSPVCGEEFYFCYVSHSFVEYFCIMIAADTKTLITALEMKLLHGTILILFLFWIENAKAKMMMMMMMIK</sequence>
<evidence type="ECO:0000256" key="2">
    <source>
        <dbReference type="ARBA" id="ARBA00004496"/>
    </source>
</evidence>
<dbReference type="GO" id="GO:0005634">
    <property type="term" value="C:nucleus"/>
    <property type="evidence" value="ECO:0007669"/>
    <property type="project" value="UniProtKB-SubCell"/>
</dbReference>
<keyword evidence="5" id="KW-0479">Metal-binding</keyword>
<keyword evidence="3" id="KW-0963">Cytoplasm</keyword>
<dbReference type="Proteomes" id="UP000775213">
    <property type="component" value="Unassembled WGS sequence"/>
</dbReference>
<evidence type="ECO:0008006" key="12">
    <source>
        <dbReference type="Google" id="ProtNLM"/>
    </source>
</evidence>
<dbReference type="AlphaFoldDB" id="A0AAV7GWW6"/>
<dbReference type="EMBL" id="JAGFBR010000009">
    <property type="protein sequence ID" value="KAH0460977.1"/>
    <property type="molecule type" value="Genomic_DNA"/>
</dbReference>
<protein>
    <recommendedName>
        <fullName evidence="12">Globin family profile domain-containing protein</fullName>
    </recommendedName>
</protein>
<dbReference type="InterPro" id="IPR009050">
    <property type="entry name" value="Globin-like_sf"/>
</dbReference>
<evidence type="ECO:0000256" key="6">
    <source>
        <dbReference type="ARBA" id="ARBA00023004"/>
    </source>
</evidence>
<keyword evidence="9" id="KW-0812">Transmembrane</keyword>
<evidence type="ECO:0000256" key="4">
    <source>
        <dbReference type="ARBA" id="ARBA00022617"/>
    </source>
</evidence>
<evidence type="ECO:0000256" key="9">
    <source>
        <dbReference type="SAM" id="Phobius"/>
    </source>
</evidence>
<accession>A0AAV7GWW6</accession>
<dbReference type="InterPro" id="IPR001032">
    <property type="entry name" value="Leghaemoglobin-like"/>
</dbReference>
<dbReference type="PANTHER" id="PTHR22924:SF98">
    <property type="entry name" value="NON-SYMBIOTIC HEMOGLOBIN 3"/>
    <property type="match status" value="1"/>
</dbReference>
<feature type="transmembrane region" description="Helical" evidence="9">
    <location>
        <begin position="223"/>
        <end position="241"/>
    </location>
</feature>
<evidence type="ECO:0000256" key="3">
    <source>
        <dbReference type="ARBA" id="ARBA00022490"/>
    </source>
</evidence>
<dbReference type="PRINTS" id="PR00188">
    <property type="entry name" value="PLANTGLOBIN"/>
</dbReference>
<dbReference type="GO" id="GO:0046872">
    <property type="term" value="F:metal ion binding"/>
    <property type="evidence" value="ECO:0007669"/>
    <property type="project" value="UniProtKB-KW"/>
</dbReference>
<evidence type="ECO:0000313" key="10">
    <source>
        <dbReference type="EMBL" id="KAH0460977.1"/>
    </source>
</evidence>